<evidence type="ECO:0000259" key="1">
    <source>
        <dbReference type="Pfam" id="PF07969"/>
    </source>
</evidence>
<dbReference type="Proteomes" id="UP000318578">
    <property type="component" value="Unassembled WGS sequence"/>
</dbReference>
<gene>
    <name evidence="2" type="ORF">FNH06_06955</name>
</gene>
<dbReference type="InterPro" id="IPR011059">
    <property type="entry name" value="Metal-dep_hydrolase_composite"/>
</dbReference>
<comment type="caution">
    <text evidence="2">The sequence shown here is derived from an EMBL/GenBank/DDBJ whole genome shotgun (WGS) entry which is preliminary data.</text>
</comment>
<dbReference type="AlphaFoldDB" id="A0A558AJ55"/>
<protein>
    <submittedName>
        <fullName evidence="2">Amidohydrolase</fullName>
    </submittedName>
</protein>
<accession>A0A558AJ55</accession>
<dbReference type="InterPro" id="IPR013108">
    <property type="entry name" value="Amidohydro_3"/>
</dbReference>
<dbReference type="InterPro" id="IPR032466">
    <property type="entry name" value="Metal_Hydrolase"/>
</dbReference>
<dbReference type="Gene3D" id="3.10.310.70">
    <property type="match status" value="1"/>
</dbReference>
<dbReference type="Gene3D" id="3.20.20.140">
    <property type="entry name" value="Metal-dependent hydrolases"/>
    <property type="match status" value="1"/>
</dbReference>
<dbReference type="InterPro" id="IPR033932">
    <property type="entry name" value="YtcJ-like"/>
</dbReference>
<feature type="domain" description="Amidohydrolase 3" evidence="1">
    <location>
        <begin position="58"/>
        <end position="548"/>
    </location>
</feature>
<evidence type="ECO:0000313" key="3">
    <source>
        <dbReference type="Proteomes" id="UP000318578"/>
    </source>
</evidence>
<dbReference type="CDD" id="cd01300">
    <property type="entry name" value="YtcJ_like"/>
    <property type="match status" value="1"/>
</dbReference>
<sequence>MSIEQRPDGLPELVVLSKRLLTMATDRTPRDGFTVSRGRISSYITREDVPTLIAAGVRVFDAGDRPVLPGFVDVHAHAEVAARAGFGTVDCRAPECRTVEDVLAALSAGIDERRTEWLVGQANLFFDRKLREGRLPSREELDRVSRTVPIALRAGGHITVLNGAALEAAGIDRDFRPPQHSITGKPAVQLDGHGDPSGVVTEMDNLLPFGRMDRGQLRDALEEGLSTLFTSNGVTTIGEISETVAGIGEMDALALDRRLPVRMRLYLWTPGTMSLDEIADWPRHLPLSSAPDDFTVRGLKLFSDGGFSASSAAVSHDYLHRPGFCGDIALTPDYFAEVLSATRERGLQVAVHANGDRAQRWVCEQLIAAGGSVGGRNRTRVEHAGNLVPDDELIELWRLAGVHPVPQPVFLYTFGDYFVDYLGEFGRTGRFPFASLTAGGWRLSASSDVWIGSEREATNPLFSVWCAVRRQSFDGNLIDPDQALSVEQALRMCTIDAAYTMGEDGEKGSLEPGKLADFIVLNRDPHQVPVDDIPRIKVDSVFLGGRRIHSR</sequence>
<dbReference type="GO" id="GO:0016810">
    <property type="term" value="F:hydrolase activity, acting on carbon-nitrogen (but not peptide) bonds"/>
    <property type="evidence" value="ECO:0007669"/>
    <property type="project" value="InterPro"/>
</dbReference>
<dbReference type="SUPFAM" id="SSF51556">
    <property type="entry name" value="Metallo-dependent hydrolases"/>
    <property type="match status" value="1"/>
</dbReference>
<dbReference type="SUPFAM" id="SSF51338">
    <property type="entry name" value="Composite domain of metallo-dependent hydrolases"/>
    <property type="match status" value="1"/>
</dbReference>
<dbReference type="Pfam" id="PF07969">
    <property type="entry name" value="Amidohydro_3"/>
    <property type="match status" value="1"/>
</dbReference>
<organism evidence="2 3">
    <name type="scientific">Amycolatopsis acidiphila</name>
    <dbReference type="NCBI Taxonomy" id="715473"/>
    <lineage>
        <taxon>Bacteria</taxon>
        <taxon>Bacillati</taxon>
        <taxon>Actinomycetota</taxon>
        <taxon>Actinomycetes</taxon>
        <taxon>Pseudonocardiales</taxon>
        <taxon>Pseudonocardiaceae</taxon>
        <taxon>Amycolatopsis</taxon>
    </lineage>
</organism>
<dbReference type="Gene3D" id="2.30.40.10">
    <property type="entry name" value="Urease, subunit C, domain 1"/>
    <property type="match status" value="1"/>
</dbReference>
<dbReference type="RefSeq" id="WP_144635404.1">
    <property type="nucleotide sequence ID" value="NZ_BNAX01000016.1"/>
</dbReference>
<keyword evidence="3" id="KW-1185">Reference proteome</keyword>
<name>A0A558AJ55_9PSEU</name>
<keyword evidence="2" id="KW-0378">Hydrolase</keyword>
<reference evidence="2 3" key="1">
    <citation type="submission" date="2019-07" db="EMBL/GenBank/DDBJ databases">
        <title>New species of Amycolatopsis and Streptomyces.</title>
        <authorList>
            <person name="Duangmal K."/>
            <person name="Teo W.F.A."/>
            <person name="Lipun K."/>
        </authorList>
    </citation>
    <scope>NUCLEOTIDE SEQUENCE [LARGE SCALE GENOMIC DNA]</scope>
    <source>
        <strain evidence="2 3">JCM 30562</strain>
    </source>
</reference>
<dbReference type="PANTHER" id="PTHR22642">
    <property type="entry name" value="IMIDAZOLONEPROPIONASE"/>
    <property type="match status" value="1"/>
</dbReference>
<dbReference type="EMBL" id="VJZA01000007">
    <property type="protein sequence ID" value="TVT24298.1"/>
    <property type="molecule type" value="Genomic_DNA"/>
</dbReference>
<dbReference type="OrthoDB" id="3173428at2"/>
<dbReference type="PANTHER" id="PTHR22642:SF2">
    <property type="entry name" value="PROTEIN LONG AFTER FAR-RED 3"/>
    <property type="match status" value="1"/>
</dbReference>
<proteinExistence type="predicted"/>
<evidence type="ECO:0000313" key="2">
    <source>
        <dbReference type="EMBL" id="TVT24298.1"/>
    </source>
</evidence>